<dbReference type="PANTHER" id="PTHR37171">
    <property type="entry name" value="SERINE/THREONINE-PROTEIN KINASE YRZF-RELATED"/>
    <property type="match status" value="1"/>
</dbReference>
<dbReference type="InterPro" id="IPR011009">
    <property type="entry name" value="Kinase-like_dom_sf"/>
</dbReference>
<dbReference type="Gene3D" id="1.10.510.10">
    <property type="entry name" value="Transferase(Phosphotransferase) domain 1"/>
    <property type="match status" value="1"/>
</dbReference>
<comment type="caution">
    <text evidence="1">The sequence shown here is derived from an EMBL/GenBank/DDBJ whole genome shotgun (WGS) entry which is preliminary data.</text>
</comment>
<keyword evidence="2" id="KW-1185">Reference proteome</keyword>
<gene>
    <name evidence="1" type="ORF">C1949_04875</name>
</gene>
<accession>A0A2P4EY51</accession>
<proteinExistence type="predicted"/>
<dbReference type="PANTHER" id="PTHR37171:SF1">
    <property type="entry name" value="SERINE_THREONINE-PROTEIN KINASE YRZF-RELATED"/>
    <property type="match status" value="1"/>
</dbReference>
<dbReference type="Proteomes" id="UP000243451">
    <property type="component" value="Unassembled WGS sequence"/>
</dbReference>
<protein>
    <recommendedName>
        <fullName evidence="3">Lipopolysaccharide kinase (Kdo/WaaP) family protein</fullName>
    </recommendedName>
</protein>
<sequence>MSLSAELRSAGREPPLPLILPLEQGETRVVRWLRVLPGKRLVGQVEAGGQQQLLKLFIASGADRHCEREASGIRALQTQGIATPELLGEGEIEGGGRYLLSAYLGDAETLQQRWEALPSRQPGEAEALTLLGQALSLIGTMHQRGLVQTDLHLGNFLLHEAQLYVIDGDAVEALSPGAPVTPAQAEDNLAIFFAQLDPEWDELCELLLIGYLQHNPLALNPDRLAAQIKRVRQRRLDDFLGKALRDCTQFSVRRSWTRFTAVVRSEFQRLASLLAAPDEALVAEPLLKDGGSSTVGCAIVDGDRVVIKRYNIKGFGHWLKRFWRPSRAWHSWLAAHRLQFLGIPTPAPLAMIEQRFGPLRRRAWLVTEYCSGVDLLRHLGEDGQRLPDDATAAALLRLFTQLVRARISHGDFKATNLLWLDGRVILIDLDAMQAHTGNAGWQRAWQKDRQRFIRNWPAGSPLAGWLEERLPRL</sequence>
<dbReference type="OrthoDB" id="8532943at2"/>
<evidence type="ECO:0008006" key="3">
    <source>
        <dbReference type="Google" id="ProtNLM"/>
    </source>
</evidence>
<dbReference type="EMBL" id="PPSK01000003">
    <property type="protein sequence ID" value="POB05106.1"/>
    <property type="molecule type" value="Genomic_DNA"/>
</dbReference>
<organism evidence="1 2">
    <name type="scientific">Halopseudomonas oceani</name>
    <dbReference type="NCBI Taxonomy" id="1708783"/>
    <lineage>
        <taxon>Bacteria</taxon>
        <taxon>Pseudomonadati</taxon>
        <taxon>Pseudomonadota</taxon>
        <taxon>Gammaproteobacteria</taxon>
        <taxon>Pseudomonadales</taxon>
        <taxon>Pseudomonadaceae</taxon>
        <taxon>Halopseudomonas</taxon>
    </lineage>
</organism>
<reference evidence="1 2" key="1">
    <citation type="submission" date="2018-01" db="EMBL/GenBank/DDBJ databases">
        <title>Draft genome of the type strain Pseudomonas oceani DSM 100277 isolated from the deep water in Okinawa trough, northwestern Pacific Ocean.</title>
        <authorList>
            <person name="Gomila M."/>
            <person name="Mulet M."/>
            <person name="Garcia-Valdes E."/>
            <person name="Lalucat J."/>
        </authorList>
    </citation>
    <scope>NUCLEOTIDE SEQUENCE [LARGE SCALE GENOMIC DNA]</scope>
    <source>
        <strain evidence="1 2">DSM 100277</strain>
    </source>
</reference>
<evidence type="ECO:0000313" key="1">
    <source>
        <dbReference type="EMBL" id="POB05106.1"/>
    </source>
</evidence>
<name>A0A2P4EY51_9GAMM</name>
<dbReference type="Pfam" id="PF06293">
    <property type="entry name" value="Kdo"/>
    <property type="match status" value="1"/>
</dbReference>
<evidence type="ECO:0000313" key="2">
    <source>
        <dbReference type="Proteomes" id="UP000243451"/>
    </source>
</evidence>
<dbReference type="InterPro" id="IPR052396">
    <property type="entry name" value="Meiotic_Drive_Suppr_Kinase"/>
</dbReference>
<dbReference type="RefSeq" id="WP_104737344.1">
    <property type="nucleotide sequence ID" value="NZ_BMHR01000001.1"/>
</dbReference>
<dbReference type="AlphaFoldDB" id="A0A2P4EY51"/>
<dbReference type="SUPFAM" id="SSF56112">
    <property type="entry name" value="Protein kinase-like (PK-like)"/>
    <property type="match status" value="2"/>
</dbReference>